<gene>
    <name evidence="1" type="ORF">HYFRA_00003803</name>
</gene>
<organism evidence="1 2">
    <name type="scientific">Hymenoscyphus fraxineus</name>
    <dbReference type="NCBI Taxonomy" id="746836"/>
    <lineage>
        <taxon>Eukaryota</taxon>
        <taxon>Fungi</taxon>
        <taxon>Dikarya</taxon>
        <taxon>Ascomycota</taxon>
        <taxon>Pezizomycotina</taxon>
        <taxon>Leotiomycetes</taxon>
        <taxon>Helotiales</taxon>
        <taxon>Helotiaceae</taxon>
        <taxon>Hymenoscyphus</taxon>
    </lineage>
</organism>
<comment type="caution">
    <text evidence="1">The sequence shown here is derived from an EMBL/GenBank/DDBJ whole genome shotgun (WGS) entry which is preliminary data.</text>
</comment>
<evidence type="ECO:0000313" key="1">
    <source>
        <dbReference type="EMBL" id="CAG8956420.1"/>
    </source>
</evidence>
<accession>A0A9N9PUP4</accession>
<proteinExistence type="predicted"/>
<name>A0A9N9PUP4_9HELO</name>
<keyword evidence="2" id="KW-1185">Reference proteome</keyword>
<dbReference type="EMBL" id="CAJVRL010000070">
    <property type="protein sequence ID" value="CAG8956420.1"/>
    <property type="molecule type" value="Genomic_DNA"/>
</dbReference>
<evidence type="ECO:0000313" key="2">
    <source>
        <dbReference type="Proteomes" id="UP000696280"/>
    </source>
</evidence>
<dbReference type="Proteomes" id="UP000696280">
    <property type="component" value="Unassembled WGS sequence"/>
</dbReference>
<sequence>MLSNTVHAESRRDKGKYHLKGTQTFGSNASACVCLFSYQLFYQDLAARKEFLEDCDLLPEADQKCRYHVRHSLAQQWQKIPSDPTHPSNNTTTLLRFRAVTLVYIVRKSMINRKTSSCGSRQLQLGSSIRRYLHLSLGYHQNGLPRKMIRVLEYRQAWYKSRRIKDNVQNRGDGVFILLGAFSGDRYIIANQAIPCHENIQSVGEKQQSEKLVWLKNISLSTTVEIRIEKWSLQLRNTKRIVDIWRLS</sequence>
<protein>
    <submittedName>
        <fullName evidence="1">Uncharacterized protein</fullName>
    </submittedName>
</protein>
<dbReference type="AlphaFoldDB" id="A0A9N9PUP4"/>
<reference evidence="1" key="1">
    <citation type="submission" date="2021-07" db="EMBL/GenBank/DDBJ databases">
        <authorList>
            <person name="Durling M."/>
        </authorList>
    </citation>
    <scope>NUCLEOTIDE SEQUENCE</scope>
</reference>